<evidence type="ECO:0000313" key="5">
    <source>
        <dbReference type="Proteomes" id="UP000812966"/>
    </source>
</evidence>
<evidence type="ECO:0000256" key="2">
    <source>
        <dbReference type="SAM" id="MobiDB-lite"/>
    </source>
</evidence>
<feature type="compositionally biased region" description="Basic and acidic residues" evidence="2">
    <location>
        <begin position="72"/>
        <end position="84"/>
    </location>
</feature>
<comment type="similarity">
    <text evidence="1">Belongs to the WAPL family.</text>
</comment>
<dbReference type="Pfam" id="PF07814">
    <property type="entry name" value="WAPL"/>
    <property type="match status" value="1"/>
</dbReference>
<feature type="compositionally biased region" description="Polar residues" evidence="2">
    <location>
        <begin position="141"/>
        <end position="170"/>
    </location>
</feature>
<dbReference type="InterPro" id="IPR022771">
    <property type="entry name" value="WAPL_C"/>
</dbReference>
<feature type="compositionally biased region" description="Polar residues" evidence="2">
    <location>
        <begin position="85"/>
        <end position="98"/>
    </location>
</feature>
<feature type="region of interest" description="Disordered" evidence="2">
    <location>
        <begin position="332"/>
        <end position="481"/>
    </location>
</feature>
<protein>
    <recommendedName>
        <fullName evidence="3">Wings apart-like protein C-terminal domain-containing protein</fullName>
    </recommendedName>
</protein>
<feature type="region of interest" description="Disordered" evidence="2">
    <location>
        <begin position="192"/>
        <end position="318"/>
    </location>
</feature>
<dbReference type="OrthoDB" id="78088at2759"/>
<feature type="compositionally biased region" description="Acidic residues" evidence="2">
    <location>
        <begin position="526"/>
        <end position="535"/>
    </location>
</feature>
<feature type="compositionally biased region" description="Polar residues" evidence="2">
    <location>
        <begin position="344"/>
        <end position="355"/>
    </location>
</feature>
<feature type="compositionally biased region" description="Polar residues" evidence="2">
    <location>
        <begin position="1"/>
        <end position="13"/>
    </location>
</feature>
<organism evidence="4 5">
    <name type="scientific">Filobasidium floriforme</name>
    <dbReference type="NCBI Taxonomy" id="5210"/>
    <lineage>
        <taxon>Eukaryota</taxon>
        <taxon>Fungi</taxon>
        <taxon>Dikarya</taxon>
        <taxon>Basidiomycota</taxon>
        <taxon>Agaricomycotina</taxon>
        <taxon>Tremellomycetes</taxon>
        <taxon>Filobasidiales</taxon>
        <taxon>Filobasidiaceae</taxon>
        <taxon>Filobasidium</taxon>
    </lineage>
</organism>
<dbReference type="AlphaFoldDB" id="A0A8K0NSQ7"/>
<accession>A0A8K0NSQ7</accession>
<dbReference type="Proteomes" id="UP000812966">
    <property type="component" value="Unassembled WGS sequence"/>
</dbReference>
<dbReference type="Gene3D" id="1.25.10.10">
    <property type="entry name" value="Leucine-rich Repeat Variant"/>
    <property type="match status" value="1"/>
</dbReference>
<feature type="region of interest" description="Disordered" evidence="2">
    <location>
        <begin position="1"/>
        <end position="170"/>
    </location>
</feature>
<evidence type="ECO:0000259" key="3">
    <source>
        <dbReference type="Pfam" id="PF07814"/>
    </source>
</evidence>
<dbReference type="EMBL" id="JABELV010000021">
    <property type="protein sequence ID" value="KAG7563045.1"/>
    <property type="molecule type" value="Genomic_DNA"/>
</dbReference>
<feature type="domain" description="Wings apart-like protein C-terminal" evidence="3">
    <location>
        <begin position="550"/>
        <end position="662"/>
    </location>
</feature>
<comment type="caution">
    <text evidence="4">The sequence shown here is derived from an EMBL/GenBank/DDBJ whole genome shotgun (WGS) entry which is preliminary data.</text>
</comment>
<evidence type="ECO:0000313" key="4">
    <source>
        <dbReference type="EMBL" id="KAG7563045.1"/>
    </source>
</evidence>
<reference evidence="4" key="1">
    <citation type="submission" date="2020-04" db="EMBL/GenBank/DDBJ databases">
        <title>Analysis of mating type loci in Filobasidium floriforme.</title>
        <authorList>
            <person name="Nowrousian M."/>
        </authorList>
    </citation>
    <scope>NUCLEOTIDE SEQUENCE</scope>
    <source>
        <strain evidence="4">CBS 6242</strain>
    </source>
</reference>
<dbReference type="InterPro" id="IPR039874">
    <property type="entry name" value="WAPL"/>
</dbReference>
<sequence length="1071" mass="116029">MQTPRSPDFTNSRRLPPHKTYGRRNKPTLQPHQFDKGEQRGPSTSPLTSPPPSSLPEEDTEMLGSTLTYNARETDLPSSGRDRQTIQVESRTTRTMSSVVGHVSDGHTSGAHRVDLREAGTSSRPSLKRARPPSIADLGEQSASQTVKRGRVTDNSNEAPRSNATSASIPIASKSTSTYTFRPIPINDLVPLSTPPDLEGASSLRARQAAHTPRTPPRDLTDLFLRKPSPSPESRKQGEGQRGQSDLLGLGKTDDQIGSMGNVNANANVPIESSGAGAARPGPLRKGRRKMMTRTESLGEADDLFSNQRGRREEDESNRVLPIIVDAWELSSPARPDTKLPGSGPNSPAQESPTTPRGIGRSFSFQSPSRRDLKTPSPPRRQAGPGLARTGSLPDSPSGKPTLRHSLSTSATLAGLSGSASGASSGAGRPIRTYGRRQATPDDLELPTGPNRSLQKQTQQPKSSLQKETIFSDPPSDATADGLESEVKGFLLSSPEAHNILKPLGNRAVPVQEDSYAELNKRFGVDVEDEEDFDPDSQGSLGDLKAPPSLADLRSKGENRRFMDELGYLRDGLRDPSLSARRSSAIDILSKCADVAWFERLRICGQVESIYEDFAAAGKGESDEALDLVILMYLAHLSRSTSDLEVIVASHASEVCEFLLNSIRERRLSLIQNASGRRKKSPSMEILRSVRITLTAPGITEEKRTPLGMASGILATILGSALEHENEIANFGSPEAIVIVMASTIQQELCAVPNRIELYGKGLDLFTADQQPDFLAVLDCVRLVQSLITEVADCKTVVQDSYAGLAPLLADLLLLLSLGKPLQPLSRNQNEELVTYVLKILLALTQQSPIWSTSFLKGTAPYIGLLRLLLGLKPETGSASPTPSDVTVTDWNDQNSVDEAEMTNLALGCLFNLVQEDLEHGQAILSLAIGKPCRGSRNCVKGCHCPNKSSAFNHLVQMFIAQQKHKADDAGAAFLSGYLALLFAKMIDHKPTASTQLLSALGKGDRQSKIDLLISSVIEFRNTYEKFQLHLTKGLQQRLAPETSEDVEIVVDDENSVSTIKHALKIYEALQ</sequence>
<dbReference type="InterPro" id="IPR011989">
    <property type="entry name" value="ARM-like"/>
</dbReference>
<feature type="compositionally biased region" description="Basic residues" evidence="2">
    <location>
        <begin position="283"/>
        <end position="292"/>
    </location>
</feature>
<feature type="compositionally biased region" description="Polar residues" evidence="2">
    <location>
        <begin position="450"/>
        <end position="469"/>
    </location>
</feature>
<proteinExistence type="inferred from homology"/>
<dbReference type="PANTHER" id="PTHR22100:SF13">
    <property type="entry name" value="WINGS APART-LIKE PROTEIN HOMOLOG"/>
    <property type="match status" value="1"/>
</dbReference>
<gene>
    <name evidence="4" type="ORF">FFLO_01477</name>
</gene>
<feature type="compositionally biased region" description="Low complexity" evidence="2">
    <location>
        <begin position="406"/>
        <end position="428"/>
    </location>
</feature>
<evidence type="ECO:0000256" key="1">
    <source>
        <dbReference type="ARBA" id="ARBA00006854"/>
    </source>
</evidence>
<dbReference type="PANTHER" id="PTHR22100">
    <property type="entry name" value="WINGS APART-LIKE PROTEIN HOMOLOG"/>
    <property type="match status" value="1"/>
</dbReference>
<feature type="compositionally biased region" description="Basic and acidic residues" evidence="2">
    <location>
        <begin position="216"/>
        <end position="225"/>
    </location>
</feature>
<keyword evidence="5" id="KW-1185">Reference proteome</keyword>
<feature type="region of interest" description="Disordered" evidence="2">
    <location>
        <begin position="526"/>
        <end position="550"/>
    </location>
</feature>
<name>A0A8K0NSQ7_9TREE</name>
<feature type="compositionally biased region" description="Basic residues" evidence="2">
    <location>
        <begin position="15"/>
        <end position="26"/>
    </location>
</feature>